<dbReference type="Proteomes" id="UP000789901">
    <property type="component" value="Unassembled WGS sequence"/>
</dbReference>
<dbReference type="EMBL" id="CAJVQB010057046">
    <property type="protein sequence ID" value="CAG8837984.1"/>
    <property type="molecule type" value="Genomic_DNA"/>
</dbReference>
<organism evidence="1 2">
    <name type="scientific">Gigaspora margarita</name>
    <dbReference type="NCBI Taxonomy" id="4874"/>
    <lineage>
        <taxon>Eukaryota</taxon>
        <taxon>Fungi</taxon>
        <taxon>Fungi incertae sedis</taxon>
        <taxon>Mucoromycota</taxon>
        <taxon>Glomeromycotina</taxon>
        <taxon>Glomeromycetes</taxon>
        <taxon>Diversisporales</taxon>
        <taxon>Gigasporaceae</taxon>
        <taxon>Gigaspora</taxon>
    </lineage>
</organism>
<evidence type="ECO:0000313" key="2">
    <source>
        <dbReference type="Proteomes" id="UP000789901"/>
    </source>
</evidence>
<reference evidence="1 2" key="1">
    <citation type="submission" date="2021-06" db="EMBL/GenBank/DDBJ databases">
        <authorList>
            <person name="Kallberg Y."/>
            <person name="Tangrot J."/>
            <person name="Rosling A."/>
        </authorList>
    </citation>
    <scope>NUCLEOTIDE SEQUENCE [LARGE SCALE GENOMIC DNA]</scope>
    <source>
        <strain evidence="1 2">120-4 pot B 10/14</strain>
    </source>
</reference>
<feature type="non-terminal residue" evidence="1">
    <location>
        <position position="1"/>
    </location>
</feature>
<evidence type="ECO:0000313" key="1">
    <source>
        <dbReference type="EMBL" id="CAG8837984.1"/>
    </source>
</evidence>
<sequence length="102" mass="11762">LQTYWKQILYQASALKILALKIFAIRSQSAEIDQLFSYMVVHSLSNYKALRADKLIYKFYKNTAEFIIPILAKQEFIVEKFITDAALDIITTIRNTTNQAAP</sequence>
<accession>A0ABN7WS55</accession>
<name>A0ABN7WS55_GIGMA</name>
<proteinExistence type="predicted"/>
<feature type="non-terminal residue" evidence="1">
    <location>
        <position position="102"/>
    </location>
</feature>
<keyword evidence="2" id="KW-1185">Reference proteome</keyword>
<protein>
    <submittedName>
        <fullName evidence="1">14179_t:CDS:1</fullName>
    </submittedName>
</protein>
<comment type="caution">
    <text evidence="1">The sequence shown here is derived from an EMBL/GenBank/DDBJ whole genome shotgun (WGS) entry which is preliminary data.</text>
</comment>
<gene>
    <name evidence="1" type="ORF">GMARGA_LOCUS33754</name>
</gene>